<dbReference type="Pfam" id="PF01966">
    <property type="entry name" value="HD"/>
    <property type="match status" value="1"/>
</dbReference>
<dbReference type="SMART" id="SM00471">
    <property type="entry name" value="HDc"/>
    <property type="match status" value="1"/>
</dbReference>
<evidence type="ECO:0000259" key="1">
    <source>
        <dbReference type="SMART" id="SM00471"/>
    </source>
</evidence>
<dbReference type="InterPro" id="IPR006674">
    <property type="entry name" value="HD_domain"/>
</dbReference>
<dbReference type="PANTHER" id="PTHR11373:SF4">
    <property type="entry name" value="DEOXYNUCLEOSIDE TRIPHOSPHATE TRIPHOSPHOHYDROLASE SAMHD1"/>
    <property type="match status" value="1"/>
</dbReference>
<sequence>MSYISDRYIEFWLSKWRSDSMIRRVLESRPVRRLKDISFLGAIDYTSLVHKGPRIGRDRLHHTLGVAALADFISEHRNYDEETRNHVVVAALLHDIGHAPLSHSAEPYFKRRLGIGHHELGEQFMEEDKQLSWWLAKYFDRERIKLLIAGDAGGGQGADLFESPINIDTIDGILRSFESFRGHKPACPLDIARAAFLESSEAGKKSLDWFWQLKGSVYNSFITSLEGLQADQYCQLYFEKNEVELSREKLLSTEKEWLLEFPDLFHALRNSSMDDAVTTYCQRDYYIVFESEDIAERYKVNKKEVTKDGWDVKSALAHREDDNNGLYKGDSQVYH</sequence>
<evidence type="ECO:0000313" key="3">
    <source>
        <dbReference type="Proteomes" id="UP000644441"/>
    </source>
</evidence>
<organism evidence="2 3">
    <name type="scientific">Alloalcanivorax venustensis ISO4</name>
    <dbReference type="NCBI Taxonomy" id="1177184"/>
    <lineage>
        <taxon>Bacteria</taxon>
        <taxon>Pseudomonadati</taxon>
        <taxon>Pseudomonadota</taxon>
        <taxon>Gammaproteobacteria</taxon>
        <taxon>Oceanospirillales</taxon>
        <taxon>Alcanivoracaceae</taxon>
        <taxon>Alloalcanivorax</taxon>
    </lineage>
</organism>
<accession>A0ABS0AGL5</accession>
<comment type="caution">
    <text evidence="2">The sequence shown here is derived from an EMBL/GenBank/DDBJ whole genome shotgun (WGS) entry which is preliminary data.</text>
</comment>
<protein>
    <submittedName>
        <fullName evidence="2">HD family metal dependent phosphohydrolase</fullName>
    </submittedName>
</protein>
<keyword evidence="3" id="KW-1185">Reference proteome</keyword>
<dbReference type="SUPFAM" id="SSF109604">
    <property type="entry name" value="HD-domain/PDEase-like"/>
    <property type="match status" value="1"/>
</dbReference>
<dbReference type="Gene3D" id="1.10.3210.10">
    <property type="entry name" value="Hypothetical protein af1432"/>
    <property type="match status" value="1"/>
</dbReference>
<evidence type="ECO:0000313" key="2">
    <source>
        <dbReference type="EMBL" id="MBF5052762.1"/>
    </source>
</evidence>
<name>A0ABS0AGL5_9GAMM</name>
<feature type="domain" description="HD/PDEase" evidence="1">
    <location>
        <begin position="55"/>
        <end position="277"/>
    </location>
</feature>
<proteinExistence type="predicted"/>
<dbReference type="PANTHER" id="PTHR11373">
    <property type="entry name" value="DEOXYNUCLEOSIDE TRIPHOSPHATE TRIPHOSPHOHYDROLASE"/>
    <property type="match status" value="1"/>
</dbReference>
<dbReference type="EMBL" id="ARXR01000008">
    <property type="protein sequence ID" value="MBF5052762.1"/>
    <property type="molecule type" value="Genomic_DNA"/>
</dbReference>
<dbReference type="RefSeq" id="WP_194855651.1">
    <property type="nucleotide sequence ID" value="NZ_ARXR01000008.1"/>
</dbReference>
<gene>
    <name evidence="2" type="ORF">ISO4_01364</name>
</gene>
<reference evidence="2 3" key="1">
    <citation type="submission" date="2012-09" db="EMBL/GenBank/DDBJ databases">
        <title>Genome Sequence of alkane-degrading Bacterium Alcanivorax venustensis ISO4.</title>
        <authorList>
            <person name="Lai Q."/>
            <person name="Shao Z."/>
        </authorList>
    </citation>
    <scope>NUCLEOTIDE SEQUENCE [LARGE SCALE GENOMIC DNA]</scope>
    <source>
        <strain evidence="2 3">ISO4</strain>
    </source>
</reference>
<dbReference type="InterPro" id="IPR050135">
    <property type="entry name" value="dGTPase-like"/>
</dbReference>
<dbReference type="CDD" id="cd00077">
    <property type="entry name" value="HDc"/>
    <property type="match status" value="1"/>
</dbReference>
<dbReference type="Proteomes" id="UP000644441">
    <property type="component" value="Unassembled WGS sequence"/>
</dbReference>
<dbReference type="InterPro" id="IPR003607">
    <property type="entry name" value="HD/PDEase_dom"/>
</dbReference>